<dbReference type="SUPFAM" id="SSF51004">
    <property type="entry name" value="C-terminal (heme d1) domain of cytochrome cd1-nitrite reductase"/>
    <property type="match status" value="1"/>
</dbReference>
<comment type="similarity">
    <text evidence="1">Belongs to the cycloisomerase 2 family.</text>
</comment>
<dbReference type="InterPro" id="IPR019405">
    <property type="entry name" value="Lactonase_7-beta_prop"/>
</dbReference>
<dbReference type="Proteomes" id="UP001171916">
    <property type="component" value="Unassembled WGS sequence"/>
</dbReference>
<dbReference type="EC" id="3.1.1.-" evidence="3"/>
<dbReference type="InterPro" id="IPR015943">
    <property type="entry name" value="WD40/YVTN_repeat-like_dom_sf"/>
</dbReference>
<keyword evidence="2" id="KW-0119">Carbohydrate metabolism</keyword>
<keyword evidence="4" id="KW-1185">Reference proteome</keyword>
<dbReference type="PANTHER" id="PTHR30344">
    <property type="entry name" value="6-PHOSPHOGLUCONOLACTONASE-RELATED"/>
    <property type="match status" value="1"/>
</dbReference>
<keyword evidence="2" id="KW-0313">Glucose metabolism</keyword>
<dbReference type="InterPro" id="IPR050282">
    <property type="entry name" value="Cycloisomerase_2"/>
</dbReference>
<evidence type="ECO:0000313" key="4">
    <source>
        <dbReference type="Proteomes" id="UP001171916"/>
    </source>
</evidence>
<dbReference type="Gene3D" id="2.130.10.10">
    <property type="entry name" value="YVTN repeat-like/Quinoprotein amine dehydrogenase"/>
    <property type="match status" value="1"/>
</dbReference>
<dbReference type="Pfam" id="PF10282">
    <property type="entry name" value="Lactonase"/>
    <property type="match status" value="1"/>
</dbReference>
<evidence type="ECO:0000256" key="2">
    <source>
        <dbReference type="ARBA" id="ARBA00022526"/>
    </source>
</evidence>
<name>A0ABT7YE56_9BACT</name>
<sequence>MEKEESPNYTFLVGTYPENPSQGICKLYFSPGSNILEVSLLKDSISNPSFILANKANNRAFSVEEVASEQGGNVVMFEMGTSFQTLSSDPTFGDHPCYLALSPDEKWLVVGNYSGGNFSLFSISPDSLTHIQTVSHSGESVNKARQESAHVHSTVFSPDGSYLMVMDLGTDKVYQYQFDPLNDSPLSLTQEIEMTPGDGPRHGVFSPSGNEFAILQELSGFVNIYSFDDGKMVLRQRESIVDENFTGEHGAAEIRYSPDGQNIYTSNRGDDNSIAVFRRDSNGNFKRIQIVESGGIKPRNFIVTSDGKYLLSAHETSNDIVVFERNPESGELLQTDLKTEVNSPVYLFEISGN</sequence>
<comment type="caution">
    <text evidence="3">The sequence shown here is derived from an EMBL/GenBank/DDBJ whole genome shotgun (WGS) entry which is preliminary data.</text>
</comment>
<proteinExistence type="inferred from homology"/>
<protein>
    <submittedName>
        <fullName evidence="3">Lactonase family protein</fullName>
        <ecNumber evidence="3">3.1.1.-</ecNumber>
    </submittedName>
</protein>
<dbReference type="PANTHER" id="PTHR30344:SF1">
    <property type="entry name" value="6-PHOSPHOGLUCONOLACTONASE"/>
    <property type="match status" value="1"/>
</dbReference>
<gene>
    <name evidence="3" type="ORF">QVH07_11625</name>
</gene>
<keyword evidence="3" id="KW-0378">Hydrolase</keyword>
<evidence type="ECO:0000256" key="1">
    <source>
        <dbReference type="ARBA" id="ARBA00005564"/>
    </source>
</evidence>
<dbReference type="EMBL" id="JAUEPH010000004">
    <property type="protein sequence ID" value="MDN3204805.1"/>
    <property type="molecule type" value="Genomic_DNA"/>
</dbReference>
<accession>A0ABT7YE56</accession>
<organism evidence="3 4">
    <name type="scientific">Algoriphagus sediminis</name>
    <dbReference type="NCBI Taxonomy" id="3057113"/>
    <lineage>
        <taxon>Bacteria</taxon>
        <taxon>Pseudomonadati</taxon>
        <taxon>Bacteroidota</taxon>
        <taxon>Cytophagia</taxon>
        <taxon>Cytophagales</taxon>
        <taxon>Cyclobacteriaceae</taxon>
        <taxon>Algoriphagus</taxon>
    </lineage>
</organism>
<reference evidence="3" key="1">
    <citation type="submission" date="2023-06" db="EMBL/GenBank/DDBJ databases">
        <title>Robiginitalea aurantiacus sp. nov. and Algoriphagus sediminis sp. nov., isolated from coastal sediment.</title>
        <authorList>
            <person name="Zhou Z.Y."/>
            <person name="An J."/>
            <person name="Jia Y.W."/>
            <person name="Du Z.J."/>
        </authorList>
    </citation>
    <scope>NUCLEOTIDE SEQUENCE</scope>
    <source>
        <strain evidence="3">C2-7</strain>
    </source>
</reference>
<dbReference type="InterPro" id="IPR011048">
    <property type="entry name" value="Haem_d1_sf"/>
</dbReference>
<dbReference type="RefSeq" id="WP_290000550.1">
    <property type="nucleotide sequence ID" value="NZ_JAUEPH010000004.1"/>
</dbReference>
<evidence type="ECO:0000313" key="3">
    <source>
        <dbReference type="EMBL" id="MDN3204805.1"/>
    </source>
</evidence>
<dbReference type="GO" id="GO:0016787">
    <property type="term" value="F:hydrolase activity"/>
    <property type="evidence" value="ECO:0007669"/>
    <property type="project" value="UniProtKB-KW"/>
</dbReference>